<sequence>WSSPSCTSRSVVRRIATPCRLPTHTSIQKTMATRRRPRTKVYDCNFQIGESYYKPVMDSLDRKYSGKPAEGVTPLADREGTPSSRMSKLLADRESSPTSRASKFMAEFEANGVDTMRARKAPVADDDDASIDAEFEATMKRIKAARAARNAEMEEEFNSYASKKKINVGDQLLDSIGLNSRTQRAIEDDVFQKQKRSVKKFFDNEEDSQSVTKWSAVSPGGRALKEAEEAADEVSATARARKSRARIQDIDSELEEIAAKGAARQKRISDLKALMDETSESSAQAATSSSVKVSKRISVKATTEKKQVTF</sequence>
<gene>
    <name evidence="2" type="ORF">g.13536</name>
</gene>
<protein>
    <submittedName>
        <fullName evidence="2">Uncharacterized protein</fullName>
    </submittedName>
</protein>
<feature type="region of interest" description="Disordered" evidence="1">
    <location>
        <begin position="64"/>
        <end position="96"/>
    </location>
</feature>
<evidence type="ECO:0000256" key="1">
    <source>
        <dbReference type="SAM" id="MobiDB-lite"/>
    </source>
</evidence>
<organism evidence="2">
    <name type="scientific">Graphocephala atropunctata</name>
    <dbReference type="NCBI Taxonomy" id="36148"/>
    <lineage>
        <taxon>Eukaryota</taxon>
        <taxon>Metazoa</taxon>
        <taxon>Ecdysozoa</taxon>
        <taxon>Arthropoda</taxon>
        <taxon>Hexapoda</taxon>
        <taxon>Insecta</taxon>
        <taxon>Pterygota</taxon>
        <taxon>Neoptera</taxon>
        <taxon>Paraneoptera</taxon>
        <taxon>Hemiptera</taxon>
        <taxon>Auchenorrhyncha</taxon>
        <taxon>Membracoidea</taxon>
        <taxon>Cicadellidae</taxon>
        <taxon>Cicadellinae</taxon>
        <taxon>Cicadellini</taxon>
        <taxon>Graphocephala</taxon>
    </lineage>
</organism>
<accession>A0A1B6KJW1</accession>
<feature type="region of interest" description="Disordered" evidence="1">
    <location>
        <begin position="278"/>
        <end position="310"/>
    </location>
</feature>
<dbReference type="EMBL" id="GEBQ01028225">
    <property type="protein sequence ID" value="JAT11752.1"/>
    <property type="molecule type" value="Transcribed_RNA"/>
</dbReference>
<feature type="non-terminal residue" evidence="2">
    <location>
        <position position="1"/>
    </location>
</feature>
<feature type="compositionally biased region" description="Low complexity" evidence="1">
    <location>
        <begin position="280"/>
        <end position="292"/>
    </location>
</feature>
<dbReference type="AlphaFoldDB" id="A0A1B6KJW1"/>
<proteinExistence type="predicted"/>
<evidence type="ECO:0000313" key="2">
    <source>
        <dbReference type="EMBL" id="JAT11752.1"/>
    </source>
</evidence>
<name>A0A1B6KJW1_9HEMI</name>
<reference evidence="2" key="1">
    <citation type="submission" date="2015-11" db="EMBL/GenBank/DDBJ databases">
        <title>De novo transcriptome assembly of four potential Pierce s Disease insect vectors from Arizona vineyards.</title>
        <authorList>
            <person name="Tassone E.E."/>
        </authorList>
    </citation>
    <scope>NUCLEOTIDE SEQUENCE</scope>
</reference>